<keyword evidence="4" id="KW-1185">Reference proteome</keyword>
<evidence type="ECO:0000313" key="4">
    <source>
        <dbReference type="Proteomes" id="UP001501358"/>
    </source>
</evidence>
<evidence type="ECO:0000313" key="3">
    <source>
        <dbReference type="EMBL" id="GAA2500154.1"/>
    </source>
</evidence>
<dbReference type="Proteomes" id="UP001501358">
    <property type="component" value="Unassembled WGS sequence"/>
</dbReference>
<dbReference type="RefSeq" id="WP_344384625.1">
    <property type="nucleotide sequence ID" value="NZ_BAAATA010000027.1"/>
</dbReference>
<feature type="chain" id="PRO_5046186417" description="DUF3558 domain-containing protein" evidence="2">
    <location>
        <begin position="33"/>
        <end position="279"/>
    </location>
</feature>
<name>A0ABP5ZK88_9ACTN</name>
<organism evidence="3 4">
    <name type="scientific">Streptomyces thermolineatus</name>
    <dbReference type="NCBI Taxonomy" id="44033"/>
    <lineage>
        <taxon>Bacteria</taxon>
        <taxon>Bacillati</taxon>
        <taxon>Actinomycetota</taxon>
        <taxon>Actinomycetes</taxon>
        <taxon>Kitasatosporales</taxon>
        <taxon>Streptomycetaceae</taxon>
        <taxon>Streptomyces</taxon>
    </lineage>
</organism>
<evidence type="ECO:0000256" key="2">
    <source>
        <dbReference type="SAM" id="SignalP"/>
    </source>
</evidence>
<accession>A0ABP5ZK88</accession>
<keyword evidence="2" id="KW-0732">Signal</keyword>
<comment type="caution">
    <text evidence="3">The sequence shown here is derived from an EMBL/GenBank/DDBJ whole genome shotgun (WGS) entry which is preliminary data.</text>
</comment>
<feature type="signal peptide" evidence="2">
    <location>
        <begin position="1"/>
        <end position="32"/>
    </location>
</feature>
<feature type="compositionally biased region" description="Low complexity" evidence="1">
    <location>
        <begin position="185"/>
        <end position="203"/>
    </location>
</feature>
<proteinExistence type="predicted"/>
<reference evidence="4" key="1">
    <citation type="journal article" date="2019" name="Int. J. Syst. Evol. Microbiol.">
        <title>The Global Catalogue of Microorganisms (GCM) 10K type strain sequencing project: providing services to taxonomists for standard genome sequencing and annotation.</title>
        <authorList>
            <consortium name="The Broad Institute Genomics Platform"/>
            <consortium name="The Broad Institute Genome Sequencing Center for Infectious Disease"/>
            <person name="Wu L."/>
            <person name="Ma J."/>
        </authorList>
    </citation>
    <scope>NUCLEOTIDE SEQUENCE [LARGE SCALE GENOMIC DNA]</scope>
    <source>
        <strain evidence="4">JCM 6307</strain>
    </source>
</reference>
<dbReference type="EMBL" id="BAAATA010000027">
    <property type="protein sequence ID" value="GAA2500154.1"/>
    <property type="molecule type" value="Genomic_DNA"/>
</dbReference>
<feature type="region of interest" description="Disordered" evidence="1">
    <location>
        <begin position="30"/>
        <end position="65"/>
    </location>
</feature>
<gene>
    <name evidence="3" type="ORF">GCM10010406_40850</name>
</gene>
<dbReference type="PROSITE" id="PS51257">
    <property type="entry name" value="PROKAR_LIPOPROTEIN"/>
    <property type="match status" value="1"/>
</dbReference>
<protein>
    <recommendedName>
        <fullName evidence="5">DUF3558 domain-containing protein</fullName>
    </recommendedName>
</protein>
<evidence type="ECO:0008006" key="5">
    <source>
        <dbReference type="Google" id="ProtNLM"/>
    </source>
</evidence>
<feature type="region of interest" description="Disordered" evidence="1">
    <location>
        <begin position="144"/>
        <end position="203"/>
    </location>
</feature>
<evidence type="ECO:0000256" key="1">
    <source>
        <dbReference type="SAM" id="MobiDB-lite"/>
    </source>
</evidence>
<sequence>MLQTRGVRRAVAAPFLAAAVIAASLTACTSGAEDDAGTDDPAGAGTGRSAAPAPPGRHSTLPEPCGSVAPSLLKRLVPGAEDYDGEARLTYDTDRRAGCKWSGRNSAADHYLSVDFERVVSYDTAVSDDDQAQQEFLALATGAGIPDLPSAAPAGRSGEAKAGDGGTDDGTPDAGNSPADEDPSADPSASDPAADGTGAPGASSRLLGGIGDAAFVHDRLTARGTGTHRDVTLVFRTSNVLVTVEYSQWPLDRSVVPAGGALQLRARSVAAELVEQFGD</sequence>